<sequence length="267" mass="29684">MRRAVLTAMNVGLLAICGVVWFAAIKAFLVKKKEIMEMLKHVFLPTKTETRPRIEIVHPIDSFSTPPSVTSEAVSTIKLKFTKFSTRGRKTGRTCFISPSVMDSLPDPPQLSVEKLPQLEKIFRMNENSTTNASSAVCFAFAPTRLSSDDLKPPEYLNLQPMARTRPSKAYPRIDTIFANETPTDPNPNMETTSFIEELDVTTLLTTETTSEPLQLSGTCKGSHRIVIEDECEFSTVTSEDTGLEIESGVRGTFRAVRADVHDKIPL</sequence>
<keyword evidence="2" id="KW-1185">Reference proteome</keyword>
<gene>
    <name evidence="1" type="primary">Acey_s0177.g601</name>
    <name evidence="1" type="ORF">Y032_0177g601</name>
</gene>
<dbReference type="EMBL" id="JARK01001513">
    <property type="protein sequence ID" value="EYB93961.1"/>
    <property type="molecule type" value="Genomic_DNA"/>
</dbReference>
<dbReference type="OrthoDB" id="5852411at2759"/>
<dbReference type="Proteomes" id="UP000024635">
    <property type="component" value="Unassembled WGS sequence"/>
</dbReference>
<name>A0A016SUA3_9BILA</name>
<reference evidence="2" key="1">
    <citation type="journal article" date="2015" name="Nat. Genet.">
        <title>The genome and transcriptome of the zoonotic hookworm Ancylostoma ceylanicum identify infection-specific gene families.</title>
        <authorList>
            <person name="Schwarz E.M."/>
            <person name="Hu Y."/>
            <person name="Antoshechkin I."/>
            <person name="Miller M.M."/>
            <person name="Sternberg P.W."/>
            <person name="Aroian R.V."/>
        </authorList>
    </citation>
    <scope>NUCLEOTIDE SEQUENCE</scope>
    <source>
        <strain evidence="2">HY135</strain>
    </source>
</reference>
<dbReference type="AlphaFoldDB" id="A0A016SUA3"/>
<protein>
    <submittedName>
        <fullName evidence="1">Uncharacterized protein</fullName>
    </submittedName>
</protein>
<proteinExistence type="predicted"/>
<evidence type="ECO:0000313" key="2">
    <source>
        <dbReference type="Proteomes" id="UP000024635"/>
    </source>
</evidence>
<accession>A0A016SUA3</accession>
<organism evidence="1 2">
    <name type="scientific">Ancylostoma ceylanicum</name>
    <dbReference type="NCBI Taxonomy" id="53326"/>
    <lineage>
        <taxon>Eukaryota</taxon>
        <taxon>Metazoa</taxon>
        <taxon>Ecdysozoa</taxon>
        <taxon>Nematoda</taxon>
        <taxon>Chromadorea</taxon>
        <taxon>Rhabditida</taxon>
        <taxon>Rhabditina</taxon>
        <taxon>Rhabditomorpha</taxon>
        <taxon>Strongyloidea</taxon>
        <taxon>Ancylostomatidae</taxon>
        <taxon>Ancylostomatinae</taxon>
        <taxon>Ancylostoma</taxon>
    </lineage>
</organism>
<comment type="caution">
    <text evidence="1">The sequence shown here is derived from an EMBL/GenBank/DDBJ whole genome shotgun (WGS) entry which is preliminary data.</text>
</comment>
<evidence type="ECO:0000313" key="1">
    <source>
        <dbReference type="EMBL" id="EYB93961.1"/>
    </source>
</evidence>